<feature type="domain" description="VOC" evidence="1">
    <location>
        <begin position="5"/>
        <end position="125"/>
    </location>
</feature>
<keyword evidence="3" id="KW-1185">Reference proteome</keyword>
<dbReference type="OrthoDB" id="9804907at2"/>
<reference evidence="2 3" key="1">
    <citation type="submission" date="2019-02" db="EMBL/GenBank/DDBJ databases">
        <title>Polymorphobacter sp. isolated from the lake at the Tibet of China.</title>
        <authorList>
            <person name="Li A."/>
        </authorList>
    </citation>
    <scope>NUCLEOTIDE SEQUENCE [LARGE SCALE GENOMIC DNA]</scope>
    <source>
        <strain evidence="2 3">DJ1R-1</strain>
    </source>
</reference>
<dbReference type="InterPro" id="IPR029068">
    <property type="entry name" value="Glyas_Bleomycin-R_OHBP_Dase"/>
</dbReference>
<dbReference type="EMBL" id="SIHO01000001">
    <property type="protein sequence ID" value="TFU05734.1"/>
    <property type="molecule type" value="Genomic_DNA"/>
</dbReference>
<organism evidence="2 3">
    <name type="scientific">Glacieibacterium arshaanense</name>
    <dbReference type="NCBI Taxonomy" id="2511025"/>
    <lineage>
        <taxon>Bacteria</taxon>
        <taxon>Pseudomonadati</taxon>
        <taxon>Pseudomonadota</taxon>
        <taxon>Alphaproteobacteria</taxon>
        <taxon>Sphingomonadales</taxon>
        <taxon>Sphingosinicellaceae</taxon>
        <taxon>Glacieibacterium</taxon>
    </lineage>
</organism>
<evidence type="ECO:0000313" key="2">
    <source>
        <dbReference type="EMBL" id="TFU05734.1"/>
    </source>
</evidence>
<evidence type="ECO:0000259" key="1">
    <source>
        <dbReference type="PROSITE" id="PS51819"/>
    </source>
</evidence>
<dbReference type="RefSeq" id="WP_135244459.1">
    <property type="nucleotide sequence ID" value="NZ_SIHO01000001.1"/>
</dbReference>
<dbReference type="AlphaFoldDB" id="A0A4Y9EQ66"/>
<dbReference type="Gene3D" id="3.10.180.10">
    <property type="entry name" value="2,3-Dihydroxybiphenyl 1,2-Dioxygenase, domain 1"/>
    <property type="match status" value="1"/>
</dbReference>
<dbReference type="Proteomes" id="UP000297737">
    <property type="component" value="Unassembled WGS sequence"/>
</dbReference>
<evidence type="ECO:0000313" key="3">
    <source>
        <dbReference type="Proteomes" id="UP000297737"/>
    </source>
</evidence>
<dbReference type="InterPro" id="IPR037523">
    <property type="entry name" value="VOC_core"/>
</dbReference>
<gene>
    <name evidence="2" type="ORF">EUV02_01515</name>
</gene>
<dbReference type="InterPro" id="IPR004360">
    <property type="entry name" value="Glyas_Fos-R_dOase_dom"/>
</dbReference>
<name>A0A4Y9EQ66_9SPHN</name>
<dbReference type="PROSITE" id="PS51819">
    <property type="entry name" value="VOC"/>
    <property type="match status" value="1"/>
</dbReference>
<dbReference type="Pfam" id="PF00903">
    <property type="entry name" value="Glyoxalase"/>
    <property type="match status" value="1"/>
</dbReference>
<comment type="caution">
    <text evidence="2">The sequence shown here is derived from an EMBL/GenBank/DDBJ whole genome shotgun (WGS) entry which is preliminary data.</text>
</comment>
<dbReference type="SUPFAM" id="SSF54593">
    <property type="entry name" value="Glyoxalase/Bleomycin resistance protein/Dihydroxybiphenyl dioxygenase"/>
    <property type="match status" value="1"/>
</dbReference>
<proteinExistence type="predicted"/>
<sequence>MSLAGCAPITFIITANRKVAEAFYGETLGLPLRRDDGFAAVFDLAGVALRVTEVPGHVPSAHPVLGWQVADIVATATALTARGVKFTIYDGMGQDALGIWTAPDGSAKVAFFNDPDGNALSLTQG</sequence>
<accession>A0A4Y9EQ66</accession>
<protein>
    <submittedName>
        <fullName evidence="2">VOC family protein</fullName>
    </submittedName>
</protein>